<organism evidence="5">
    <name type="scientific">Pyricularia oryzae ourmia-like virus 3</name>
    <dbReference type="NCBI Taxonomy" id="2291942"/>
    <lineage>
        <taxon>Viruses</taxon>
        <taxon>Riboviria</taxon>
        <taxon>Orthornavirae</taxon>
        <taxon>Lenarviricota</taxon>
        <taxon>Miaviricetes</taxon>
        <taxon>Ourlivirales</taxon>
        <taxon>Botourmiaviridae</taxon>
        <taxon>Scleroulivirus</taxon>
        <taxon>Scleroulivirus pyriculariae</taxon>
        <taxon>Pyricularia scleroulivirus 3</taxon>
    </lineage>
</organism>
<gene>
    <name evidence="5" type="primary">RdRP</name>
</gene>
<dbReference type="Proteomes" id="UP000678741">
    <property type="component" value="Segment"/>
</dbReference>
<evidence type="ECO:0000256" key="4">
    <source>
        <dbReference type="SAM" id="MobiDB-lite"/>
    </source>
</evidence>
<evidence type="ECO:0000256" key="2">
    <source>
        <dbReference type="ARBA" id="ARBA00022679"/>
    </source>
</evidence>
<keyword evidence="6" id="KW-1185">Reference proteome</keyword>
<evidence type="ECO:0000256" key="3">
    <source>
        <dbReference type="ARBA" id="ARBA00022695"/>
    </source>
</evidence>
<name>A0A3T0ZCQ0_9VIRU</name>
<dbReference type="RefSeq" id="YP_010797482.1">
    <property type="nucleotide sequence ID" value="NC_076181.1"/>
</dbReference>
<keyword evidence="1 5" id="KW-0696">RNA-directed RNA polymerase</keyword>
<feature type="compositionally biased region" description="Polar residues" evidence="4">
    <location>
        <begin position="1"/>
        <end position="11"/>
    </location>
</feature>
<accession>A0A3T0ZCQ0</accession>
<evidence type="ECO:0000313" key="6">
    <source>
        <dbReference type="Proteomes" id="UP000678741"/>
    </source>
</evidence>
<dbReference type="SUPFAM" id="SSF56672">
    <property type="entry name" value="DNA/RNA polymerases"/>
    <property type="match status" value="1"/>
</dbReference>
<dbReference type="KEGG" id="vg:80535274"/>
<proteinExistence type="predicted"/>
<evidence type="ECO:0000313" key="5">
    <source>
        <dbReference type="EMBL" id="BBF90578.1"/>
    </source>
</evidence>
<dbReference type="InterPro" id="IPR043502">
    <property type="entry name" value="DNA/RNA_pol_sf"/>
</dbReference>
<dbReference type="GO" id="GO:0003968">
    <property type="term" value="F:RNA-directed RNA polymerase activity"/>
    <property type="evidence" value="ECO:0007669"/>
    <property type="project" value="UniProtKB-KW"/>
</dbReference>
<evidence type="ECO:0000256" key="1">
    <source>
        <dbReference type="ARBA" id="ARBA00022484"/>
    </source>
</evidence>
<dbReference type="EMBL" id="LC413503">
    <property type="protein sequence ID" value="BBF90578.1"/>
    <property type="molecule type" value="Genomic_RNA"/>
</dbReference>
<keyword evidence="2" id="KW-0808">Transferase</keyword>
<sequence length="652" mass="72827">MATTNSNKVNYSSSGRTSKKSRRCRAYQARTIQYMNRAILSVRSIFGDCPPFSFEGGTCQELARAVKAYLSAENFLDPAAQMSFQSIKKGLPASCSCMEHAMLDDLVSRLMSPPLKLPAGYLRFVRRETNRILHKGWDASYENHCLSAAPPLSSCLGKPRSAGGSLSHLENVGQARYLDEVLHGDFPEQEVSALPMVVQSAGKPRPLTKFEGEQFRLKPVHSTLYGALSKKSWLLRGPPTAEKLERAGFRRGKGVLVSGDYKSASDGLSIEVAEAILEIAQKNSVFVPDSIWSLARRSLRPNLWSIDGPEICLATNWEFLGEVTRGQMMGSLLCFPLLCLQNRLAFLWAGFDRRTPCLINGDDILYQTDDQALVDKWFSVLPTVGLEPEVTKTSREEGWGSLNSTLLKWDGETLKVEWTARFGMFVPSEHPGSLGQNYHSFLLGCPTEYRFKAGREWFKWHLSELRSTGLPLPSLGFRGLLSLRLAKLFDLLKLNGGECPRAFDRHLVGLPIDCVTWVPSQEVDTELSSLNSREMAAHKWALGWKPTDVVRSALRWCIDLTLSKRRVGPERAPHALELMYIPDREFLFVVRNLVGDGISRKVIKKSFFEPFAPRAEVALFDSVIADSVVDLNRGQLPAYSLEAGPDETSLSW</sequence>
<protein>
    <submittedName>
        <fullName evidence="5">RNA-dependent RNA polymerase</fullName>
    </submittedName>
</protein>
<feature type="region of interest" description="Disordered" evidence="4">
    <location>
        <begin position="1"/>
        <end position="23"/>
    </location>
</feature>
<keyword evidence="3" id="KW-0548">Nucleotidyltransferase</keyword>
<dbReference type="GeneID" id="80535274"/>
<reference evidence="5" key="1">
    <citation type="submission" date="2018-07" db="EMBL/GenBank/DDBJ databases">
        <title>Three ourmia-like viruses and their associated RNAs in Pyricularia oryzae.</title>
        <authorList>
            <person name="Ohkita S."/>
            <person name="Lee Y."/>
            <person name="Nguyen Q."/>
            <person name="Ikeda K."/>
            <person name="Suzuki N."/>
            <person name="Nakayashiki H."/>
        </authorList>
    </citation>
    <scope>NUCLEOTIDE SEQUENCE</scope>
    <source>
        <strain evidence="5">PoOLV3</strain>
    </source>
</reference>